<keyword evidence="1" id="KW-0805">Transcription regulation</keyword>
<dbReference type="InterPro" id="IPR050109">
    <property type="entry name" value="HTH-type_TetR-like_transc_reg"/>
</dbReference>
<dbReference type="STRING" id="400772.RR49_00304"/>
<dbReference type="Proteomes" id="UP000033451">
    <property type="component" value="Unassembled WGS sequence"/>
</dbReference>
<evidence type="ECO:0000313" key="6">
    <source>
        <dbReference type="EMBL" id="KJL42007.1"/>
    </source>
</evidence>
<dbReference type="Pfam" id="PF21943">
    <property type="entry name" value="TetR_C_46"/>
    <property type="match status" value="1"/>
</dbReference>
<name>A0A0F0M0K8_9MICO</name>
<dbReference type="PANTHER" id="PTHR30055">
    <property type="entry name" value="HTH-TYPE TRANSCRIPTIONAL REGULATOR RUTR"/>
    <property type="match status" value="1"/>
</dbReference>
<dbReference type="PROSITE" id="PS50977">
    <property type="entry name" value="HTH_TETR_2"/>
    <property type="match status" value="1"/>
</dbReference>
<feature type="DNA-binding region" description="H-T-H motif" evidence="4">
    <location>
        <begin position="39"/>
        <end position="58"/>
    </location>
</feature>
<dbReference type="EMBL" id="JYIY01000049">
    <property type="protein sequence ID" value="KJL42007.1"/>
    <property type="molecule type" value="Genomic_DNA"/>
</dbReference>
<dbReference type="InterPro" id="IPR054129">
    <property type="entry name" value="DesT_TetR_C"/>
</dbReference>
<comment type="caution">
    <text evidence="6">The sequence shown here is derived from an EMBL/GenBank/DDBJ whole genome shotgun (WGS) entry which is preliminary data.</text>
</comment>
<sequence length="208" mass="22733">MVIAMVGVRRTRLTPEERREQLTALGVAFLATRPLDELTIEVLSEQAGVSRGLVFHYFGSKQGLHRDVVTLARDGMLHATTPRRDLAPRERLHDTLTRIVMFVREHSGVFASLVRGSSSRDAEASRVVDEARDAQAARLLEVYGELGYRDTRMLRVALHSWVVFAQEVLLDLALGTGTPVEQIVAFLEQSVEGVVAAAQGAAASESGG</sequence>
<keyword evidence="7" id="KW-1185">Reference proteome</keyword>
<evidence type="ECO:0000313" key="7">
    <source>
        <dbReference type="Proteomes" id="UP000033451"/>
    </source>
</evidence>
<gene>
    <name evidence="6" type="primary">betI_2</name>
    <name evidence="6" type="ORF">RR49_00304</name>
</gene>
<evidence type="ECO:0000256" key="2">
    <source>
        <dbReference type="ARBA" id="ARBA00023125"/>
    </source>
</evidence>
<dbReference type="InterPro" id="IPR001647">
    <property type="entry name" value="HTH_TetR"/>
</dbReference>
<evidence type="ECO:0000259" key="5">
    <source>
        <dbReference type="PROSITE" id="PS50977"/>
    </source>
</evidence>
<reference evidence="6 7" key="1">
    <citation type="submission" date="2015-02" db="EMBL/GenBank/DDBJ databases">
        <title>Draft genome sequences of ten Microbacterium spp. with emphasis on heavy metal contaminated environments.</title>
        <authorList>
            <person name="Corretto E."/>
        </authorList>
    </citation>
    <scope>NUCLEOTIDE SEQUENCE [LARGE SCALE GENOMIC DNA]</scope>
    <source>
        <strain evidence="6 7">DSM 18659</strain>
    </source>
</reference>
<evidence type="ECO:0000256" key="3">
    <source>
        <dbReference type="ARBA" id="ARBA00023163"/>
    </source>
</evidence>
<dbReference type="PANTHER" id="PTHR30055:SF226">
    <property type="entry name" value="HTH-TYPE TRANSCRIPTIONAL REGULATOR PKSA"/>
    <property type="match status" value="1"/>
</dbReference>
<dbReference type="InterPro" id="IPR009057">
    <property type="entry name" value="Homeodomain-like_sf"/>
</dbReference>
<dbReference type="Pfam" id="PF00440">
    <property type="entry name" value="TetR_N"/>
    <property type="match status" value="1"/>
</dbReference>
<accession>A0A0F0M0K8</accession>
<protein>
    <submittedName>
        <fullName evidence="6">HTH-type transcriptional regulator BetI</fullName>
    </submittedName>
</protein>
<feature type="domain" description="HTH tetR-type" evidence="5">
    <location>
        <begin position="16"/>
        <end position="76"/>
    </location>
</feature>
<evidence type="ECO:0000256" key="4">
    <source>
        <dbReference type="PROSITE-ProRule" id="PRU00335"/>
    </source>
</evidence>
<organism evidence="6 7">
    <name type="scientific">Microbacterium ginsengisoli</name>
    <dbReference type="NCBI Taxonomy" id="400772"/>
    <lineage>
        <taxon>Bacteria</taxon>
        <taxon>Bacillati</taxon>
        <taxon>Actinomycetota</taxon>
        <taxon>Actinomycetes</taxon>
        <taxon>Micrococcales</taxon>
        <taxon>Microbacteriaceae</taxon>
        <taxon>Microbacterium</taxon>
    </lineage>
</organism>
<dbReference type="AlphaFoldDB" id="A0A0F0M0K8"/>
<dbReference type="GO" id="GO:0000976">
    <property type="term" value="F:transcription cis-regulatory region binding"/>
    <property type="evidence" value="ECO:0007669"/>
    <property type="project" value="TreeGrafter"/>
</dbReference>
<dbReference type="SUPFAM" id="SSF46689">
    <property type="entry name" value="Homeodomain-like"/>
    <property type="match status" value="1"/>
</dbReference>
<proteinExistence type="predicted"/>
<dbReference type="Gene3D" id="1.10.357.10">
    <property type="entry name" value="Tetracycline Repressor, domain 2"/>
    <property type="match status" value="1"/>
</dbReference>
<dbReference type="PATRIC" id="fig|400772.4.peg.331"/>
<evidence type="ECO:0000256" key="1">
    <source>
        <dbReference type="ARBA" id="ARBA00023015"/>
    </source>
</evidence>
<keyword evidence="2 4" id="KW-0238">DNA-binding</keyword>
<dbReference type="GO" id="GO:0003700">
    <property type="term" value="F:DNA-binding transcription factor activity"/>
    <property type="evidence" value="ECO:0007669"/>
    <property type="project" value="TreeGrafter"/>
</dbReference>
<keyword evidence="3" id="KW-0804">Transcription</keyword>